<evidence type="ECO:0000313" key="2">
    <source>
        <dbReference type="Proteomes" id="UP000287224"/>
    </source>
</evidence>
<comment type="caution">
    <text evidence="1">The sequence shown here is derived from an EMBL/GenBank/DDBJ whole genome shotgun (WGS) entry which is preliminary data.</text>
</comment>
<dbReference type="EMBL" id="BIFQ01000002">
    <property type="protein sequence ID" value="GCE08162.1"/>
    <property type="molecule type" value="Genomic_DNA"/>
</dbReference>
<accession>A0A401ZMT0</accession>
<evidence type="ECO:0000313" key="1">
    <source>
        <dbReference type="EMBL" id="GCE08162.1"/>
    </source>
</evidence>
<proteinExistence type="predicted"/>
<dbReference type="Proteomes" id="UP000287224">
    <property type="component" value="Unassembled WGS sequence"/>
</dbReference>
<sequence>MQAEPYLWIYMVWFSVRKVYISIPANTPSCIGYGSVDPNDAWMPFIFCKKKGTEKKGNALVGVGLAPTLP</sequence>
<name>A0A401ZMT0_9CHLR</name>
<reference evidence="2" key="1">
    <citation type="submission" date="2018-12" db="EMBL/GenBank/DDBJ databases">
        <title>Tengunoibacter tsumagoiensis gen. nov., sp. nov., Dictyobacter kobayashii sp. nov., D. alpinus sp. nov., and D. joshuensis sp. nov. and description of Dictyobacteraceae fam. nov. within the order Ktedonobacterales isolated from Tengu-no-mugimeshi.</title>
        <authorList>
            <person name="Wang C.M."/>
            <person name="Zheng Y."/>
            <person name="Sakai Y."/>
            <person name="Toyoda A."/>
            <person name="Minakuchi Y."/>
            <person name="Abe K."/>
            <person name="Yokota A."/>
            <person name="Yabe S."/>
        </authorList>
    </citation>
    <scope>NUCLEOTIDE SEQUENCE [LARGE SCALE GENOMIC DNA]</scope>
    <source>
        <strain evidence="2">S-27</strain>
    </source>
</reference>
<dbReference type="AlphaFoldDB" id="A0A401ZMT0"/>
<organism evidence="1 2">
    <name type="scientific">Dictyobacter aurantiacus</name>
    <dbReference type="NCBI Taxonomy" id="1936993"/>
    <lineage>
        <taxon>Bacteria</taxon>
        <taxon>Bacillati</taxon>
        <taxon>Chloroflexota</taxon>
        <taxon>Ktedonobacteria</taxon>
        <taxon>Ktedonobacterales</taxon>
        <taxon>Dictyobacteraceae</taxon>
        <taxon>Dictyobacter</taxon>
    </lineage>
</organism>
<gene>
    <name evidence="1" type="ORF">KDAU_54910</name>
</gene>
<protein>
    <submittedName>
        <fullName evidence="1">Uncharacterized protein</fullName>
    </submittedName>
</protein>
<keyword evidence="2" id="KW-1185">Reference proteome</keyword>